<evidence type="ECO:0000313" key="3">
    <source>
        <dbReference type="Proteomes" id="UP000002058"/>
    </source>
</evidence>
<gene>
    <name evidence="2" type="ORF">UREG_01772</name>
</gene>
<dbReference type="GeneID" id="8443825"/>
<dbReference type="HOGENOM" id="CLU_2122894_0_0_1"/>
<dbReference type="VEuPathDB" id="FungiDB:UREG_01772"/>
<dbReference type="EMBL" id="CH476615">
    <property type="protein sequence ID" value="EEP76923.1"/>
    <property type="molecule type" value="Genomic_DNA"/>
</dbReference>
<dbReference type="RefSeq" id="XP_002542256.1">
    <property type="nucleotide sequence ID" value="XM_002542210.1"/>
</dbReference>
<feature type="compositionally biased region" description="Basic and acidic residues" evidence="1">
    <location>
        <begin position="98"/>
        <end position="107"/>
    </location>
</feature>
<sequence>MPEMRISLGTSASEGDQELQVERCKETDPGVEKREEMLERKGEGVRLSGSGPGSVQKQEVKFSMSRIHGKREEKGGEVVTQRHRGDNSCGMVVQQESTKVKSTADRRDRRRRRG</sequence>
<dbReference type="Proteomes" id="UP000002058">
    <property type="component" value="Unassembled WGS sequence"/>
</dbReference>
<organism evidence="2 3">
    <name type="scientific">Uncinocarpus reesii (strain UAMH 1704)</name>
    <dbReference type="NCBI Taxonomy" id="336963"/>
    <lineage>
        <taxon>Eukaryota</taxon>
        <taxon>Fungi</taxon>
        <taxon>Dikarya</taxon>
        <taxon>Ascomycota</taxon>
        <taxon>Pezizomycotina</taxon>
        <taxon>Eurotiomycetes</taxon>
        <taxon>Eurotiomycetidae</taxon>
        <taxon>Onygenales</taxon>
        <taxon>Onygenaceae</taxon>
        <taxon>Uncinocarpus</taxon>
    </lineage>
</organism>
<accession>C4JJG5</accession>
<dbReference type="KEGG" id="ure:UREG_01772"/>
<feature type="region of interest" description="Disordered" evidence="1">
    <location>
        <begin position="1"/>
        <end position="114"/>
    </location>
</feature>
<evidence type="ECO:0000256" key="1">
    <source>
        <dbReference type="SAM" id="MobiDB-lite"/>
    </source>
</evidence>
<keyword evidence="3" id="KW-1185">Reference proteome</keyword>
<feature type="compositionally biased region" description="Basic and acidic residues" evidence="1">
    <location>
        <begin position="20"/>
        <end position="44"/>
    </location>
</feature>
<dbReference type="InParanoid" id="C4JJG5"/>
<evidence type="ECO:0000313" key="2">
    <source>
        <dbReference type="EMBL" id="EEP76923.1"/>
    </source>
</evidence>
<proteinExistence type="predicted"/>
<reference evidence="3" key="1">
    <citation type="journal article" date="2009" name="Genome Res.">
        <title>Comparative genomic analyses of the human fungal pathogens Coccidioides and their relatives.</title>
        <authorList>
            <person name="Sharpton T.J."/>
            <person name="Stajich J.E."/>
            <person name="Rounsley S.D."/>
            <person name="Gardner M.J."/>
            <person name="Wortman J.R."/>
            <person name="Jordar V.S."/>
            <person name="Maiti R."/>
            <person name="Kodira C.D."/>
            <person name="Neafsey D.E."/>
            <person name="Zeng Q."/>
            <person name="Hung C.-Y."/>
            <person name="McMahan C."/>
            <person name="Muszewska A."/>
            <person name="Grynberg M."/>
            <person name="Mandel M.A."/>
            <person name="Kellner E.M."/>
            <person name="Barker B.M."/>
            <person name="Galgiani J.N."/>
            <person name="Orbach M.J."/>
            <person name="Kirkland T.N."/>
            <person name="Cole G.T."/>
            <person name="Henn M.R."/>
            <person name="Birren B.W."/>
            <person name="Taylor J.W."/>
        </authorList>
    </citation>
    <scope>NUCLEOTIDE SEQUENCE [LARGE SCALE GENOMIC DNA]</scope>
    <source>
        <strain evidence="3">UAMH 1704</strain>
    </source>
</reference>
<name>C4JJG5_UNCRE</name>
<protein>
    <submittedName>
        <fullName evidence="2">Uncharacterized protein</fullName>
    </submittedName>
</protein>
<dbReference type="AlphaFoldDB" id="C4JJG5"/>